<accession>A0A0E9PJX2</accession>
<protein>
    <submittedName>
        <fullName evidence="1">Uncharacterized protein</fullName>
    </submittedName>
</protein>
<name>A0A0E9PJX2_ANGAN</name>
<sequence length="43" mass="5375">MIFIERPDHCLHFHCTVYFLLRHDTCIFTDIYFHFGDCFFIFL</sequence>
<reference evidence="1" key="1">
    <citation type="submission" date="2014-11" db="EMBL/GenBank/DDBJ databases">
        <authorList>
            <person name="Amaro Gonzalez C."/>
        </authorList>
    </citation>
    <scope>NUCLEOTIDE SEQUENCE</scope>
</reference>
<reference evidence="1" key="2">
    <citation type="journal article" date="2015" name="Fish Shellfish Immunol.">
        <title>Early steps in the European eel (Anguilla anguilla)-Vibrio vulnificus interaction in the gills: Role of the RtxA13 toxin.</title>
        <authorList>
            <person name="Callol A."/>
            <person name="Pajuelo D."/>
            <person name="Ebbesson L."/>
            <person name="Teles M."/>
            <person name="MacKenzie S."/>
            <person name="Amaro C."/>
        </authorList>
    </citation>
    <scope>NUCLEOTIDE SEQUENCE</scope>
</reference>
<organism evidence="1">
    <name type="scientific">Anguilla anguilla</name>
    <name type="common">European freshwater eel</name>
    <name type="synonym">Muraena anguilla</name>
    <dbReference type="NCBI Taxonomy" id="7936"/>
    <lineage>
        <taxon>Eukaryota</taxon>
        <taxon>Metazoa</taxon>
        <taxon>Chordata</taxon>
        <taxon>Craniata</taxon>
        <taxon>Vertebrata</taxon>
        <taxon>Euteleostomi</taxon>
        <taxon>Actinopterygii</taxon>
        <taxon>Neopterygii</taxon>
        <taxon>Teleostei</taxon>
        <taxon>Anguilliformes</taxon>
        <taxon>Anguillidae</taxon>
        <taxon>Anguilla</taxon>
    </lineage>
</organism>
<evidence type="ECO:0000313" key="1">
    <source>
        <dbReference type="EMBL" id="JAH04148.1"/>
    </source>
</evidence>
<dbReference type="EMBL" id="GBXM01104429">
    <property type="protein sequence ID" value="JAH04148.1"/>
    <property type="molecule type" value="Transcribed_RNA"/>
</dbReference>
<dbReference type="AlphaFoldDB" id="A0A0E9PJX2"/>
<proteinExistence type="predicted"/>